<evidence type="ECO:0000313" key="3">
    <source>
        <dbReference type="EMBL" id="CAJ1408418.1"/>
    </source>
</evidence>
<feature type="region of interest" description="Disordered" evidence="1">
    <location>
        <begin position="474"/>
        <end position="498"/>
    </location>
</feature>
<proteinExistence type="predicted"/>
<protein>
    <submittedName>
        <fullName evidence="3">Uncharacterized protein</fullName>
    </submittedName>
</protein>
<evidence type="ECO:0000256" key="1">
    <source>
        <dbReference type="SAM" id="MobiDB-lite"/>
    </source>
</evidence>
<keyword evidence="4" id="KW-1185">Reference proteome</keyword>
<feature type="chain" id="PRO_5041387149" evidence="2">
    <location>
        <begin position="16"/>
        <end position="510"/>
    </location>
</feature>
<dbReference type="AlphaFoldDB" id="A0AA36JNU4"/>
<accession>A0AA36JNU4</accession>
<dbReference type="EMBL" id="CAUJNA010003719">
    <property type="protein sequence ID" value="CAJ1408418.1"/>
    <property type="molecule type" value="Genomic_DNA"/>
</dbReference>
<dbReference type="Proteomes" id="UP001178507">
    <property type="component" value="Unassembled WGS sequence"/>
</dbReference>
<evidence type="ECO:0000256" key="2">
    <source>
        <dbReference type="SAM" id="SignalP"/>
    </source>
</evidence>
<reference evidence="3" key="1">
    <citation type="submission" date="2023-08" db="EMBL/GenBank/DDBJ databases">
        <authorList>
            <person name="Chen Y."/>
            <person name="Shah S."/>
            <person name="Dougan E. K."/>
            <person name="Thang M."/>
            <person name="Chan C."/>
        </authorList>
    </citation>
    <scope>NUCLEOTIDE SEQUENCE</scope>
</reference>
<evidence type="ECO:0000313" key="4">
    <source>
        <dbReference type="Proteomes" id="UP001178507"/>
    </source>
</evidence>
<sequence length="510" mass="55560">MVSLHVVAWAAQVAAFQPKESAHCLQWQTGVAPQRLRVEGGAWGPALCRQVGANPLATGFLAHDGRCIPIATGEDEEGTGDLPAADKGIELATAHPDCEVWWREVSEDVIPPTPELAMPLWEGGEVFRSGGLQLGLCRSFGSPATAALDGGSPRLGHIALEGPEIGRCRFRADRPKALIGGLFHILQARPMATPCSQDPSEAARLRKKLLWRVEHFLGQEEQELLERVVGGGSFVQLLEGTAALDSCQLQEVLSASRFVLHPLNSLGLHLLRALLARRMYEARLARGYASHPDYKRWLRDGLLIKDLDDPALGGDQGVLELLRMVSGEDSEGIPEKLEWQQRNVTMQEADPQSQIHIDTFAPIVKVWVFHDPPGINMSQGPLLFARGSQRNTEDKLRWMHAYAQPPAAEARAAKAEPSFRLRGCAAAVEAASAFVLAAEGEVELEATAAAEPVLPLKRVRRTLVLADTSALHARGPGVPGTVRESWRLKGDNDGGLKRLNPFRLEAKQEL</sequence>
<name>A0AA36JNU4_9DINO</name>
<comment type="caution">
    <text evidence="3">The sequence shown here is derived from an EMBL/GenBank/DDBJ whole genome shotgun (WGS) entry which is preliminary data.</text>
</comment>
<organism evidence="3 4">
    <name type="scientific">Effrenium voratum</name>
    <dbReference type="NCBI Taxonomy" id="2562239"/>
    <lineage>
        <taxon>Eukaryota</taxon>
        <taxon>Sar</taxon>
        <taxon>Alveolata</taxon>
        <taxon>Dinophyceae</taxon>
        <taxon>Suessiales</taxon>
        <taxon>Symbiodiniaceae</taxon>
        <taxon>Effrenium</taxon>
    </lineage>
</organism>
<feature type="compositionally biased region" description="Basic and acidic residues" evidence="1">
    <location>
        <begin position="484"/>
        <end position="496"/>
    </location>
</feature>
<feature type="signal peptide" evidence="2">
    <location>
        <begin position="1"/>
        <end position="15"/>
    </location>
</feature>
<keyword evidence="2" id="KW-0732">Signal</keyword>
<gene>
    <name evidence="3" type="ORF">EVOR1521_LOCUS29843</name>
</gene>